<keyword evidence="1" id="KW-0812">Transmembrane</keyword>
<dbReference type="EMBL" id="NKYE01000001">
    <property type="protein sequence ID" value="OZM75057.1"/>
    <property type="molecule type" value="Genomic_DNA"/>
</dbReference>
<evidence type="ECO:0000256" key="1">
    <source>
        <dbReference type="SAM" id="Phobius"/>
    </source>
</evidence>
<keyword evidence="1" id="KW-0472">Membrane</keyword>
<keyword evidence="3" id="KW-1185">Reference proteome</keyword>
<feature type="transmembrane region" description="Helical" evidence="1">
    <location>
        <begin position="197"/>
        <end position="215"/>
    </location>
</feature>
<proteinExistence type="predicted"/>
<organism evidence="2 3">
    <name type="scientific">Amycolatopsis antarctica</name>
    <dbReference type="NCBI Taxonomy" id="1854586"/>
    <lineage>
        <taxon>Bacteria</taxon>
        <taxon>Bacillati</taxon>
        <taxon>Actinomycetota</taxon>
        <taxon>Actinomycetes</taxon>
        <taxon>Pseudonocardiales</taxon>
        <taxon>Pseudonocardiaceae</taxon>
        <taxon>Amycolatopsis</taxon>
    </lineage>
</organism>
<protein>
    <submittedName>
        <fullName evidence="2">Uncharacterized protein</fullName>
    </submittedName>
</protein>
<keyword evidence="1" id="KW-1133">Transmembrane helix</keyword>
<accession>A0A263DC35</accession>
<sequence length="303" mass="32729">MLGVPLWILAAVLVGAGAAVWLYGGVGGPDARTRAIVEGLRSGAVYEAPGAPGIVDAGRARAVIGDRAIVAVVLDRTPLPPSDRVNGADYELCKDIAEQLPTNHVALFAVDEDGDYGSSYCLGPDFPEPEKGEDDADLLHTRLLVAAETSWKYRASPENLTPEIEEFVLSYDLVAEDAYEAIPTRGEIPDELAKPQIALASAGIVAGTVAVFFLLRLAAHGIGRRGETARLLRQRRIRIDDGLSRAADTLLHPHAPADEADARRQEKVAHVYATAVDRMRDARTEQDLREVEELVRWLREASG</sequence>
<dbReference type="AlphaFoldDB" id="A0A263DC35"/>
<dbReference type="Proteomes" id="UP000242444">
    <property type="component" value="Unassembled WGS sequence"/>
</dbReference>
<evidence type="ECO:0000313" key="3">
    <source>
        <dbReference type="Proteomes" id="UP000242444"/>
    </source>
</evidence>
<comment type="caution">
    <text evidence="2">The sequence shown here is derived from an EMBL/GenBank/DDBJ whole genome shotgun (WGS) entry which is preliminary data.</text>
</comment>
<dbReference type="InParanoid" id="A0A263DC35"/>
<evidence type="ECO:0000313" key="2">
    <source>
        <dbReference type="EMBL" id="OZM75057.1"/>
    </source>
</evidence>
<reference evidence="2 3" key="1">
    <citation type="submission" date="2017-07" db="EMBL/GenBank/DDBJ databases">
        <title>Amycolatopsis antarcticus sp. nov., isolated from the surface of an Antarcticus brown macroalga.</title>
        <authorList>
            <person name="Wang J."/>
            <person name="Leiva S."/>
            <person name="Huang J."/>
            <person name="Huang Y."/>
        </authorList>
    </citation>
    <scope>NUCLEOTIDE SEQUENCE [LARGE SCALE GENOMIC DNA]</scope>
    <source>
        <strain evidence="2 3">AU-G6</strain>
    </source>
</reference>
<gene>
    <name evidence="2" type="ORF">CFN78_02445</name>
</gene>
<name>A0A263DC35_9PSEU</name>